<gene>
    <name evidence="1" type="ORF">SAMN04487926_13520</name>
</gene>
<dbReference type="AlphaFoldDB" id="A0A7Z7BFZ9"/>
<proteinExistence type="predicted"/>
<dbReference type="InterPro" id="IPR037150">
    <property type="entry name" value="H-NS_C_dom_sf"/>
</dbReference>
<comment type="caution">
    <text evidence="1">The sequence shown here is derived from an EMBL/GenBank/DDBJ whole genome shotgun (WGS) entry which is preliminary data.</text>
</comment>
<organism evidence="1 2">
    <name type="scientific">Paraburkholderia steynii</name>
    <dbReference type="NCBI Taxonomy" id="1245441"/>
    <lineage>
        <taxon>Bacteria</taxon>
        <taxon>Pseudomonadati</taxon>
        <taxon>Pseudomonadota</taxon>
        <taxon>Betaproteobacteria</taxon>
        <taxon>Burkholderiales</taxon>
        <taxon>Burkholderiaceae</taxon>
        <taxon>Paraburkholderia</taxon>
    </lineage>
</organism>
<dbReference type="Proteomes" id="UP000198900">
    <property type="component" value="Unassembled WGS sequence"/>
</dbReference>
<dbReference type="SUPFAM" id="SSF81273">
    <property type="entry name" value="H-NS histone-like proteins"/>
    <property type="match status" value="1"/>
</dbReference>
<protein>
    <submittedName>
        <fullName evidence="1">H-NS histone family protein</fullName>
    </submittedName>
</protein>
<dbReference type="Gene3D" id="4.10.430.10">
    <property type="entry name" value="Histone-like protein H-NS, C-terminal domain"/>
    <property type="match status" value="1"/>
</dbReference>
<evidence type="ECO:0000313" key="1">
    <source>
        <dbReference type="EMBL" id="SDJ15034.1"/>
    </source>
</evidence>
<dbReference type="EMBL" id="FNDI01000035">
    <property type="protein sequence ID" value="SDJ15034.1"/>
    <property type="molecule type" value="Genomic_DNA"/>
</dbReference>
<accession>A0A7Z7BFZ9</accession>
<reference evidence="1" key="1">
    <citation type="submission" date="2016-10" db="EMBL/GenBank/DDBJ databases">
        <authorList>
            <person name="Varghese N."/>
            <person name="Submissions S."/>
        </authorList>
    </citation>
    <scope>NUCLEOTIDE SEQUENCE [LARGE SCALE GENOMIC DNA]</scope>
    <source>
        <strain evidence="1">YR281</strain>
    </source>
</reference>
<keyword evidence="2" id="KW-1185">Reference proteome</keyword>
<name>A0A7Z7BFZ9_9BURK</name>
<sequence length="150" mass="16524">MCLADVTAISTHPAASSELSASVTLKDTVILVVVTYRCWVMKGKITDGEARDRLIIWMRRRMEEFGISIEALSASIEHDKAQSPLYRDARGHEWNGLGAMPDWLLAAKNAGVNPDFFRIEASPSVETLAVEPPAATQAVDPRQLDLFDLV</sequence>
<dbReference type="GO" id="GO:0003677">
    <property type="term" value="F:DNA binding"/>
    <property type="evidence" value="ECO:0007669"/>
    <property type="project" value="InterPro"/>
</dbReference>
<evidence type="ECO:0000313" key="2">
    <source>
        <dbReference type="Proteomes" id="UP000198900"/>
    </source>
</evidence>